<protein>
    <submittedName>
        <fullName evidence="1">Uncharacterized protein</fullName>
    </submittedName>
</protein>
<proteinExistence type="predicted"/>
<evidence type="ECO:0000313" key="1">
    <source>
        <dbReference type="EMBL" id="EEF32960.1"/>
    </source>
</evidence>
<sequence>MDIIDYSNIKSLCIKTDRGFRLERLEKRLKIPSCGGGGGEKAGDAAEEIYFRKQWWVGWCHEEESLKCFI</sequence>
<gene>
    <name evidence="1" type="ORF">RCOM_0545210</name>
</gene>
<keyword evidence="2" id="KW-1185">Reference proteome</keyword>
<dbReference type="AlphaFoldDB" id="B9STW5"/>
<evidence type="ECO:0000313" key="2">
    <source>
        <dbReference type="Proteomes" id="UP000008311"/>
    </source>
</evidence>
<organism evidence="1 2">
    <name type="scientific">Ricinus communis</name>
    <name type="common">Castor bean</name>
    <dbReference type="NCBI Taxonomy" id="3988"/>
    <lineage>
        <taxon>Eukaryota</taxon>
        <taxon>Viridiplantae</taxon>
        <taxon>Streptophyta</taxon>
        <taxon>Embryophyta</taxon>
        <taxon>Tracheophyta</taxon>
        <taxon>Spermatophyta</taxon>
        <taxon>Magnoliopsida</taxon>
        <taxon>eudicotyledons</taxon>
        <taxon>Gunneridae</taxon>
        <taxon>Pentapetalae</taxon>
        <taxon>rosids</taxon>
        <taxon>fabids</taxon>
        <taxon>Malpighiales</taxon>
        <taxon>Euphorbiaceae</taxon>
        <taxon>Acalyphoideae</taxon>
        <taxon>Acalypheae</taxon>
        <taxon>Ricinus</taxon>
    </lineage>
</organism>
<dbReference type="EMBL" id="EQ974135">
    <property type="protein sequence ID" value="EEF32960.1"/>
    <property type="molecule type" value="Genomic_DNA"/>
</dbReference>
<dbReference type="InParanoid" id="B9STW5"/>
<accession>B9STW5</accession>
<reference evidence="2" key="1">
    <citation type="journal article" date="2010" name="Nat. Biotechnol.">
        <title>Draft genome sequence of the oilseed species Ricinus communis.</title>
        <authorList>
            <person name="Chan A.P."/>
            <person name="Crabtree J."/>
            <person name="Zhao Q."/>
            <person name="Lorenzi H."/>
            <person name="Orvis J."/>
            <person name="Puiu D."/>
            <person name="Melake-Berhan A."/>
            <person name="Jones K.M."/>
            <person name="Redman J."/>
            <person name="Chen G."/>
            <person name="Cahoon E.B."/>
            <person name="Gedil M."/>
            <person name="Stanke M."/>
            <person name="Haas B.J."/>
            <person name="Wortman J.R."/>
            <person name="Fraser-Liggett C.M."/>
            <person name="Ravel J."/>
            <person name="Rabinowicz P.D."/>
        </authorList>
    </citation>
    <scope>NUCLEOTIDE SEQUENCE [LARGE SCALE GENOMIC DNA]</scope>
    <source>
        <strain evidence="2">cv. Hale</strain>
    </source>
</reference>
<dbReference type="Proteomes" id="UP000008311">
    <property type="component" value="Unassembled WGS sequence"/>
</dbReference>
<name>B9STW5_RICCO</name>